<dbReference type="Proteomes" id="UP000008694">
    <property type="component" value="Unassembled WGS sequence"/>
</dbReference>
<protein>
    <submittedName>
        <fullName evidence="1">Predicted protein</fullName>
    </submittedName>
</protein>
<gene>
    <name evidence="1" type="ORF">ARALYDRAFT_915522</name>
</gene>
<evidence type="ECO:0000313" key="1">
    <source>
        <dbReference type="EMBL" id="EFH46611.1"/>
    </source>
</evidence>
<dbReference type="Gramene" id="scaffold_703264.1">
    <property type="protein sequence ID" value="scaffold_703264.1"/>
    <property type="gene ID" value="scaffold_703264.1"/>
</dbReference>
<accession>D7MHA5</accession>
<name>D7MHA5_ARALL</name>
<keyword evidence="2" id="KW-1185">Reference proteome</keyword>
<sequence>MKRESKSQDVQPISLINPHKFDLNKPYYDEEELHPKEELLQKENKSENLQSINKTISSTSRNFDLNKPYYDEEDLYPPDPLKKMMQLLLPNYSKVWVIF</sequence>
<reference evidence="2" key="1">
    <citation type="journal article" date="2011" name="Nat. Genet.">
        <title>The Arabidopsis lyrata genome sequence and the basis of rapid genome size change.</title>
        <authorList>
            <person name="Hu T.T."/>
            <person name="Pattyn P."/>
            <person name="Bakker E.G."/>
            <person name="Cao J."/>
            <person name="Cheng J.-F."/>
            <person name="Clark R.M."/>
            <person name="Fahlgren N."/>
            <person name="Fawcett J.A."/>
            <person name="Grimwood J."/>
            <person name="Gundlach H."/>
            <person name="Haberer G."/>
            <person name="Hollister J.D."/>
            <person name="Ossowski S."/>
            <person name="Ottilar R.P."/>
            <person name="Salamov A.A."/>
            <person name="Schneeberger K."/>
            <person name="Spannagl M."/>
            <person name="Wang X."/>
            <person name="Yang L."/>
            <person name="Nasrallah M.E."/>
            <person name="Bergelson J."/>
            <person name="Carrington J.C."/>
            <person name="Gaut B.S."/>
            <person name="Schmutz J."/>
            <person name="Mayer K.F.X."/>
            <person name="Van de Peer Y."/>
            <person name="Grigoriev I.V."/>
            <person name="Nordborg M."/>
            <person name="Weigel D."/>
            <person name="Guo Y.-L."/>
        </authorList>
    </citation>
    <scope>NUCLEOTIDE SEQUENCE [LARGE SCALE GENOMIC DNA]</scope>
    <source>
        <strain evidence="2">cv. MN47</strain>
    </source>
</reference>
<organism evidence="2">
    <name type="scientific">Arabidopsis lyrata subsp. lyrata</name>
    <name type="common">Lyre-leaved rock-cress</name>
    <dbReference type="NCBI Taxonomy" id="81972"/>
    <lineage>
        <taxon>Eukaryota</taxon>
        <taxon>Viridiplantae</taxon>
        <taxon>Streptophyta</taxon>
        <taxon>Embryophyta</taxon>
        <taxon>Tracheophyta</taxon>
        <taxon>Spermatophyta</taxon>
        <taxon>Magnoliopsida</taxon>
        <taxon>eudicotyledons</taxon>
        <taxon>Gunneridae</taxon>
        <taxon>Pentapetalae</taxon>
        <taxon>rosids</taxon>
        <taxon>malvids</taxon>
        <taxon>Brassicales</taxon>
        <taxon>Brassicaceae</taxon>
        <taxon>Camelineae</taxon>
        <taxon>Arabidopsis</taxon>
    </lineage>
</organism>
<dbReference type="EMBL" id="GL348719">
    <property type="protein sequence ID" value="EFH46611.1"/>
    <property type="molecule type" value="Genomic_DNA"/>
</dbReference>
<dbReference type="AlphaFoldDB" id="D7MHA5"/>
<proteinExistence type="predicted"/>
<dbReference type="HOGENOM" id="CLU_2323633_0_0_1"/>
<evidence type="ECO:0000313" key="2">
    <source>
        <dbReference type="Proteomes" id="UP000008694"/>
    </source>
</evidence>